<keyword evidence="2" id="KW-1185">Reference proteome</keyword>
<protein>
    <submittedName>
        <fullName evidence="1">Uncharacterized protein</fullName>
    </submittedName>
</protein>
<organism evidence="1 2">
    <name type="scientific">Cryobacterium breve</name>
    <dbReference type="NCBI Taxonomy" id="1259258"/>
    <lineage>
        <taxon>Bacteria</taxon>
        <taxon>Bacillati</taxon>
        <taxon>Actinomycetota</taxon>
        <taxon>Actinomycetes</taxon>
        <taxon>Micrococcales</taxon>
        <taxon>Microbacteriaceae</taxon>
        <taxon>Cryobacterium</taxon>
    </lineage>
</organism>
<evidence type="ECO:0000313" key="2">
    <source>
        <dbReference type="Proteomes" id="UP001212421"/>
    </source>
</evidence>
<name>A0ABY7NEC3_9MICO</name>
<reference evidence="1 2" key="1">
    <citation type="submission" date="2021-05" db="EMBL/GenBank/DDBJ databases">
        <authorList>
            <person name="Kumar R."/>
            <person name="Kumar A."/>
            <person name="Mukhia S."/>
        </authorList>
    </citation>
    <scope>NUCLEOTIDE SEQUENCE [LARGE SCALE GENOMIC DNA]</scope>
    <source>
        <strain evidence="1 2">ERMR7:08</strain>
    </source>
</reference>
<evidence type="ECO:0000313" key="1">
    <source>
        <dbReference type="EMBL" id="WBM79904.1"/>
    </source>
</evidence>
<dbReference type="Proteomes" id="UP001212421">
    <property type="component" value="Chromosome"/>
</dbReference>
<proteinExistence type="predicted"/>
<dbReference type="EMBL" id="CP075584">
    <property type="protein sequence ID" value="WBM79904.1"/>
    <property type="molecule type" value="Genomic_DNA"/>
</dbReference>
<sequence length="75" mass="8330">MTDNGTYWVLRPDPVNAGCIVAERVMGDDGRVFGTTGWASLEHAALNLEARGFFRVPIREDEKRLGIVEVWASPL</sequence>
<dbReference type="RefSeq" id="WP_281534515.1">
    <property type="nucleotide sequence ID" value="NZ_CP075584.1"/>
</dbReference>
<gene>
    <name evidence="1" type="ORF">KIV56_17325</name>
</gene>
<accession>A0ABY7NEC3</accession>